<proteinExistence type="predicted"/>
<reference evidence="1" key="1">
    <citation type="submission" date="2023-07" db="EMBL/GenBank/DDBJ databases">
        <authorList>
            <consortium name="AG Swart"/>
            <person name="Singh M."/>
            <person name="Singh A."/>
            <person name="Seah K."/>
            <person name="Emmerich C."/>
        </authorList>
    </citation>
    <scope>NUCLEOTIDE SEQUENCE</scope>
    <source>
        <strain evidence="1">DP1</strain>
    </source>
</reference>
<name>A0AAD1XTN3_EUPCR</name>
<evidence type="ECO:0000313" key="1">
    <source>
        <dbReference type="EMBL" id="CAI2378391.1"/>
    </source>
</evidence>
<dbReference type="Proteomes" id="UP001295684">
    <property type="component" value="Unassembled WGS sequence"/>
</dbReference>
<sequence>MLYFEIQQSSLISELSSTVPQISGDLWSHTSHLCCNLIRDQTPSCDQRRINQVHFPDICCEYSFLNTTMSYPQYIH</sequence>
<dbReference type="EMBL" id="CAMPGE010020110">
    <property type="protein sequence ID" value="CAI2378391.1"/>
    <property type="molecule type" value="Genomic_DNA"/>
</dbReference>
<gene>
    <name evidence="1" type="ORF">ECRASSUSDP1_LOCUS19786</name>
</gene>
<dbReference type="AlphaFoldDB" id="A0AAD1XTN3"/>
<evidence type="ECO:0000313" key="2">
    <source>
        <dbReference type="Proteomes" id="UP001295684"/>
    </source>
</evidence>
<comment type="caution">
    <text evidence="1">The sequence shown here is derived from an EMBL/GenBank/DDBJ whole genome shotgun (WGS) entry which is preliminary data.</text>
</comment>
<accession>A0AAD1XTN3</accession>
<organism evidence="1 2">
    <name type="scientific">Euplotes crassus</name>
    <dbReference type="NCBI Taxonomy" id="5936"/>
    <lineage>
        <taxon>Eukaryota</taxon>
        <taxon>Sar</taxon>
        <taxon>Alveolata</taxon>
        <taxon>Ciliophora</taxon>
        <taxon>Intramacronucleata</taxon>
        <taxon>Spirotrichea</taxon>
        <taxon>Hypotrichia</taxon>
        <taxon>Euplotida</taxon>
        <taxon>Euplotidae</taxon>
        <taxon>Moneuplotes</taxon>
    </lineage>
</organism>
<keyword evidence="2" id="KW-1185">Reference proteome</keyword>
<protein>
    <submittedName>
        <fullName evidence="1">Uncharacterized protein</fullName>
    </submittedName>
</protein>